<proteinExistence type="predicted"/>
<sequence>MGFKDSRGLKILKREGIYRSCIYVLRKSKLLPALNKLFVPCLLYVYPKIALSAKQYPTFIILKNRFINNYKEMIIANPIFFAKYLKKHIEWLESDTFKKEYIDTITQKYNIKFDSMHDFINFTPPPPTNSQTTQNNQSLINSIQYPPLINPRHINYDTTYSGLAWALNLPLPNNYRFVRVASHGVGVNSTTRMFEALGVVEILTEDFHQKLGVESYKIYFEELQYNKYDYNFLTIIEYDINRCVDPDGYHKFLHLIQANVPVLCQMRDPIGLIRHMLNRNFVFKQHEKINLTSDYHEITKYLNRDDFTINDISNRFLFGYGRIFPQNALVSLIKHSYVRYIDMKEISTDTAFETFKKLSKEFGFKKPTKECKKPFTTNVFTGNLLMILPIYLYVDAEDIDNIYTKHNEANNENATINENAYLITIDFPKNTDEIDISPQVCSGINHTFSIYIKKDKYESLCADKKLHEAVFAYLTELISEIDFEVKRADKNLVREKDILEYLRHNKEERQKLKAILDPNLTHIKKHRPDIVNNWEYYMEFEEMCKQDNVVAK</sequence>
<dbReference type="KEGG" id="hbl:XJ32_04080"/>
<dbReference type="AlphaFoldDB" id="A0A1Q2LG38"/>
<evidence type="ECO:0000313" key="1">
    <source>
        <dbReference type="EMBL" id="AQQ59404.1"/>
    </source>
</evidence>
<dbReference type="EMBL" id="CP019645">
    <property type="protein sequence ID" value="AQQ59404.1"/>
    <property type="molecule type" value="Genomic_DNA"/>
</dbReference>
<organism evidence="1 2">
    <name type="scientific">Helicobacter bilis</name>
    <dbReference type="NCBI Taxonomy" id="37372"/>
    <lineage>
        <taxon>Bacteria</taxon>
        <taxon>Pseudomonadati</taxon>
        <taxon>Campylobacterota</taxon>
        <taxon>Epsilonproteobacteria</taxon>
        <taxon>Campylobacterales</taxon>
        <taxon>Helicobacteraceae</taxon>
        <taxon>Helicobacter</taxon>
    </lineage>
</organism>
<dbReference type="InterPro" id="IPR021353">
    <property type="entry name" value="DUF2972"/>
</dbReference>
<dbReference type="Proteomes" id="UP000188298">
    <property type="component" value="Chromosome"/>
</dbReference>
<evidence type="ECO:0008006" key="3">
    <source>
        <dbReference type="Google" id="ProtNLM"/>
    </source>
</evidence>
<accession>A0A1Q2LG38</accession>
<name>A0A1Q2LG38_9HELI</name>
<dbReference type="Pfam" id="PF11186">
    <property type="entry name" value="DUF2972"/>
    <property type="match status" value="1"/>
</dbReference>
<protein>
    <recommendedName>
        <fullName evidence="3">DUF2972 domain-containing protein</fullName>
    </recommendedName>
</protein>
<evidence type="ECO:0000313" key="2">
    <source>
        <dbReference type="Proteomes" id="UP000188298"/>
    </source>
</evidence>
<reference evidence="1 2" key="1">
    <citation type="submission" date="2017-02" db="EMBL/GenBank/DDBJ databases">
        <title>Whole genome sequencing of Helicobacter bilis strain AAQJH.</title>
        <authorList>
            <person name="Conlan S."/>
            <person name="Thomas P.J."/>
            <person name="Mullikin J."/>
            <person name="Palmore T.N."/>
            <person name="Frank K.M."/>
            <person name="Segre J.A."/>
        </authorList>
    </citation>
    <scope>NUCLEOTIDE SEQUENCE [LARGE SCALE GENOMIC DNA]</scope>
    <source>
        <strain evidence="1 2">AAQJH</strain>
    </source>
</reference>
<gene>
    <name evidence="1" type="ORF">XJ32_04080</name>
</gene>